<accession>A0A444ZMY6</accession>
<evidence type="ECO:0000313" key="2">
    <source>
        <dbReference type="Proteomes" id="UP000289738"/>
    </source>
</evidence>
<dbReference type="EMBL" id="SDMP01000014">
    <property type="protein sequence ID" value="RYR15482.1"/>
    <property type="molecule type" value="Genomic_DNA"/>
</dbReference>
<organism evidence="1 2">
    <name type="scientific">Arachis hypogaea</name>
    <name type="common">Peanut</name>
    <dbReference type="NCBI Taxonomy" id="3818"/>
    <lineage>
        <taxon>Eukaryota</taxon>
        <taxon>Viridiplantae</taxon>
        <taxon>Streptophyta</taxon>
        <taxon>Embryophyta</taxon>
        <taxon>Tracheophyta</taxon>
        <taxon>Spermatophyta</taxon>
        <taxon>Magnoliopsida</taxon>
        <taxon>eudicotyledons</taxon>
        <taxon>Gunneridae</taxon>
        <taxon>Pentapetalae</taxon>
        <taxon>rosids</taxon>
        <taxon>fabids</taxon>
        <taxon>Fabales</taxon>
        <taxon>Fabaceae</taxon>
        <taxon>Papilionoideae</taxon>
        <taxon>50 kb inversion clade</taxon>
        <taxon>dalbergioids sensu lato</taxon>
        <taxon>Dalbergieae</taxon>
        <taxon>Pterocarpus clade</taxon>
        <taxon>Arachis</taxon>
    </lineage>
</organism>
<proteinExistence type="predicted"/>
<sequence length="62" mass="7036">MDIKYTFWQMLHLCTSPKVIYQLEMLSSGLLEGVSHSFTKNFHLIDSAKGYLSYALFSASVS</sequence>
<dbReference type="InterPro" id="IPR007881">
    <property type="entry name" value="UNC-50"/>
</dbReference>
<keyword evidence="2" id="KW-1185">Reference proteome</keyword>
<dbReference type="Proteomes" id="UP000289738">
    <property type="component" value="Chromosome B04"/>
</dbReference>
<dbReference type="Pfam" id="PF05216">
    <property type="entry name" value="UNC-50"/>
    <property type="match status" value="1"/>
</dbReference>
<evidence type="ECO:0000313" key="1">
    <source>
        <dbReference type="EMBL" id="RYR15482.1"/>
    </source>
</evidence>
<comment type="caution">
    <text evidence="1">The sequence shown here is derived from an EMBL/GenBank/DDBJ whole genome shotgun (WGS) entry which is preliminary data.</text>
</comment>
<gene>
    <name evidence="1" type="ORF">Ahy_B04g072227</name>
</gene>
<protein>
    <submittedName>
        <fullName evidence="1">Uncharacterized protein</fullName>
    </submittedName>
</protein>
<reference evidence="1 2" key="1">
    <citation type="submission" date="2019-01" db="EMBL/GenBank/DDBJ databases">
        <title>Sequencing of cultivated peanut Arachis hypogaea provides insights into genome evolution and oil improvement.</title>
        <authorList>
            <person name="Chen X."/>
        </authorList>
    </citation>
    <scope>NUCLEOTIDE SEQUENCE [LARGE SCALE GENOMIC DNA]</scope>
    <source>
        <strain evidence="2">cv. Fuhuasheng</strain>
        <tissue evidence="1">Leaves</tissue>
    </source>
</reference>
<dbReference type="AlphaFoldDB" id="A0A444ZMY6"/>
<name>A0A444ZMY6_ARAHY</name>